<evidence type="ECO:0000313" key="11">
    <source>
        <dbReference type="EMBL" id="WUM21782.1"/>
    </source>
</evidence>
<comment type="similarity">
    <text evidence="1">Belongs to the CpsD/CapB family.</text>
</comment>
<dbReference type="Pfam" id="PF13614">
    <property type="entry name" value="AAA_31"/>
    <property type="match status" value="1"/>
</dbReference>
<keyword evidence="5" id="KW-0418">Kinase</keyword>
<keyword evidence="7" id="KW-0829">Tyrosine-protein kinase</keyword>
<evidence type="ECO:0000256" key="2">
    <source>
        <dbReference type="ARBA" id="ARBA00011903"/>
    </source>
</evidence>
<keyword evidence="9" id="KW-0812">Transmembrane</keyword>
<dbReference type="InterPro" id="IPR005702">
    <property type="entry name" value="Wzc-like_C"/>
</dbReference>
<dbReference type="SUPFAM" id="SSF52540">
    <property type="entry name" value="P-loop containing nucleoside triphosphate hydrolases"/>
    <property type="match status" value="1"/>
</dbReference>
<evidence type="ECO:0000256" key="7">
    <source>
        <dbReference type="ARBA" id="ARBA00023137"/>
    </source>
</evidence>
<keyword evidence="12" id="KW-1185">Reference proteome</keyword>
<keyword evidence="9" id="KW-0472">Membrane</keyword>
<dbReference type="EC" id="2.7.10.2" evidence="2"/>
<evidence type="ECO:0000256" key="8">
    <source>
        <dbReference type="ARBA" id="ARBA00051245"/>
    </source>
</evidence>
<protein>
    <recommendedName>
        <fullName evidence="2">non-specific protein-tyrosine kinase</fullName>
        <ecNumber evidence="2">2.7.10.2</ecNumber>
    </recommendedName>
</protein>
<dbReference type="CDD" id="cd05387">
    <property type="entry name" value="BY-kinase"/>
    <property type="match status" value="1"/>
</dbReference>
<evidence type="ECO:0000256" key="6">
    <source>
        <dbReference type="ARBA" id="ARBA00022840"/>
    </source>
</evidence>
<dbReference type="InterPro" id="IPR027417">
    <property type="entry name" value="P-loop_NTPase"/>
</dbReference>
<gene>
    <name evidence="11" type="ORF">OG579_08445</name>
</gene>
<dbReference type="Proteomes" id="UP001432128">
    <property type="component" value="Chromosome"/>
</dbReference>
<evidence type="ECO:0000313" key="12">
    <source>
        <dbReference type="Proteomes" id="UP001432128"/>
    </source>
</evidence>
<dbReference type="RefSeq" id="WP_328858767.1">
    <property type="nucleotide sequence ID" value="NZ_CP108021.1"/>
</dbReference>
<proteinExistence type="inferred from homology"/>
<evidence type="ECO:0000256" key="4">
    <source>
        <dbReference type="ARBA" id="ARBA00022741"/>
    </source>
</evidence>
<organism evidence="11 12">
    <name type="scientific">Williamsia herbipolensis</name>
    <dbReference type="NCBI Taxonomy" id="1603258"/>
    <lineage>
        <taxon>Bacteria</taxon>
        <taxon>Bacillati</taxon>
        <taxon>Actinomycetota</taxon>
        <taxon>Actinomycetes</taxon>
        <taxon>Mycobacteriales</taxon>
        <taxon>Nocardiaceae</taxon>
        <taxon>Williamsia</taxon>
    </lineage>
</organism>
<keyword evidence="4" id="KW-0547">Nucleotide-binding</keyword>
<reference evidence="11 12" key="1">
    <citation type="submission" date="2022-10" db="EMBL/GenBank/DDBJ databases">
        <title>The complete genomes of actinobacterial strains from the NBC collection.</title>
        <authorList>
            <person name="Joergensen T.S."/>
            <person name="Alvarez Arevalo M."/>
            <person name="Sterndorff E.B."/>
            <person name="Faurdal D."/>
            <person name="Vuksanovic O."/>
            <person name="Mourched A.-S."/>
            <person name="Charusanti P."/>
            <person name="Shaw S."/>
            <person name="Blin K."/>
            <person name="Weber T."/>
        </authorList>
    </citation>
    <scope>NUCLEOTIDE SEQUENCE [LARGE SCALE GENOMIC DNA]</scope>
    <source>
        <strain evidence="11 12">NBC_00319</strain>
    </source>
</reference>
<dbReference type="Gene3D" id="3.40.50.300">
    <property type="entry name" value="P-loop containing nucleotide triphosphate hydrolases"/>
    <property type="match status" value="1"/>
</dbReference>
<comment type="catalytic activity">
    <reaction evidence="8">
        <text>L-tyrosyl-[protein] + ATP = O-phospho-L-tyrosyl-[protein] + ADP + H(+)</text>
        <dbReference type="Rhea" id="RHEA:10596"/>
        <dbReference type="Rhea" id="RHEA-COMP:10136"/>
        <dbReference type="Rhea" id="RHEA-COMP:20101"/>
        <dbReference type="ChEBI" id="CHEBI:15378"/>
        <dbReference type="ChEBI" id="CHEBI:30616"/>
        <dbReference type="ChEBI" id="CHEBI:46858"/>
        <dbReference type="ChEBI" id="CHEBI:61978"/>
        <dbReference type="ChEBI" id="CHEBI:456216"/>
        <dbReference type="EC" id="2.7.10.2"/>
    </reaction>
</comment>
<dbReference type="PANTHER" id="PTHR32309">
    <property type="entry name" value="TYROSINE-PROTEIN KINASE"/>
    <property type="match status" value="1"/>
</dbReference>
<dbReference type="PANTHER" id="PTHR32309:SF13">
    <property type="entry name" value="FERRIC ENTEROBACTIN TRANSPORT PROTEIN FEPE"/>
    <property type="match status" value="1"/>
</dbReference>
<name>A0AAU4K707_9NOCA</name>
<dbReference type="AlphaFoldDB" id="A0AAU4K707"/>
<keyword evidence="3" id="KW-0808">Transferase</keyword>
<feature type="domain" description="AAA" evidence="10">
    <location>
        <begin position="266"/>
        <end position="398"/>
    </location>
</feature>
<dbReference type="InterPro" id="IPR025669">
    <property type="entry name" value="AAA_dom"/>
</dbReference>
<evidence type="ECO:0000256" key="5">
    <source>
        <dbReference type="ARBA" id="ARBA00022777"/>
    </source>
</evidence>
<dbReference type="EMBL" id="CP108021">
    <property type="protein sequence ID" value="WUM21782.1"/>
    <property type="molecule type" value="Genomic_DNA"/>
</dbReference>
<keyword evidence="6" id="KW-0067">ATP-binding</keyword>
<feature type="transmembrane region" description="Helical" evidence="9">
    <location>
        <begin position="177"/>
        <end position="199"/>
    </location>
</feature>
<accession>A0AAU4K707</accession>
<evidence type="ECO:0000256" key="1">
    <source>
        <dbReference type="ARBA" id="ARBA00007316"/>
    </source>
</evidence>
<evidence type="ECO:0000259" key="10">
    <source>
        <dbReference type="Pfam" id="PF13614"/>
    </source>
</evidence>
<dbReference type="KEGG" id="whr:OG579_08445"/>
<evidence type="ECO:0000256" key="3">
    <source>
        <dbReference type="ARBA" id="ARBA00022679"/>
    </source>
</evidence>
<keyword evidence="9" id="KW-1133">Transmembrane helix</keyword>
<evidence type="ECO:0000256" key="9">
    <source>
        <dbReference type="SAM" id="Phobius"/>
    </source>
</evidence>
<dbReference type="InterPro" id="IPR050445">
    <property type="entry name" value="Bact_polysacc_biosynth/exp"/>
</dbReference>
<sequence>MKRFQQRPTDRLSRRLVLIITGAITFGIGGGAVAVVQQPDYTAESLTYVAVAPAQPGDNFGDYAGLLDSQQRAVTFARLISSGLVADAVHEAIGGERSTDEIKRSLGADARAGTLLITVMASDRSPTMAARLANEGARALISVVARLGGAPSGVSDSGRLRLVQQAQIPRSRAGPPLSLWVAVSALIGGGFTAVVDHVARRRRRRIRSTGDVAAVVDGLVIEIASRRRSDRQTIVDFSTDDSSQAEQFRRLRLAVSFQPTVGTNSVVAVAGSQGDEGVSTAAISLAAAFADAGFRALLVDADVRTDETDRAEWDVGLTDWFGTSAPIEDYVQATALSRLYILASGGPALAPSALLSSAAIKRSLTHLRDLFDVIIIDCPPLTGYAGSRGLIDSADCFVLVARVRRTERAALAEAYTTLRTAGQSVPGVVLGDF</sequence>